<proteinExistence type="inferred from homology"/>
<dbReference type="RefSeq" id="WP_182583013.1">
    <property type="nucleotide sequence ID" value="NZ_JACIUZ010000034.1"/>
</dbReference>
<comment type="similarity">
    <text evidence="1">Belongs to the glycosyltransferase 2 family.</text>
</comment>
<evidence type="ECO:0000256" key="1">
    <source>
        <dbReference type="ARBA" id="ARBA00006739"/>
    </source>
</evidence>
<feature type="domain" description="Glycosyltransferase 2-like" evidence="2">
    <location>
        <begin position="7"/>
        <end position="124"/>
    </location>
</feature>
<protein>
    <submittedName>
        <fullName evidence="3">Glycosyltransferase family 2 protein</fullName>
    </submittedName>
</protein>
<dbReference type="Gene3D" id="3.90.550.10">
    <property type="entry name" value="Spore Coat Polysaccharide Biosynthesis Protein SpsA, Chain A"/>
    <property type="match status" value="1"/>
</dbReference>
<dbReference type="InterPro" id="IPR001173">
    <property type="entry name" value="Glyco_trans_2-like"/>
</dbReference>
<reference evidence="3 4" key="1">
    <citation type="submission" date="2020-07" db="EMBL/GenBank/DDBJ databases">
        <title>Description of Limosilactobacillus balticus sp. nov., Limosilactobacillus agrestis sp. nov., Limosilactobacillus albertensis sp. nov., Limosilactobacillus rudii sp. nov., Limosilactobacillus fastidiosus sp. nov., five novel Limosilactobacillus species isolated from the vertebrate gastrointestinal tract, and proposal of 6 subspecies of Limosilactobacillus reuteri adapted to the gastrointestinal tract of specific vertebrate hosts.</title>
        <authorList>
            <person name="Li F."/>
            <person name="Cheng C."/>
            <person name="Zheng J."/>
            <person name="Quevedo R.M."/>
            <person name="Li J."/>
            <person name="Roos S."/>
            <person name="Gaenzle M.G."/>
            <person name="Walter J."/>
        </authorList>
    </citation>
    <scope>NUCLEOTIDE SEQUENCE [LARGE SCALE GENOMIC DNA]</scope>
    <source>
        <strain evidence="3 4">WF-MO7-1</strain>
    </source>
</reference>
<organism evidence="3 4">
    <name type="scientific">Limosilactobacillus fastidiosus</name>
    <dbReference type="NCBI Taxonomy" id="2759855"/>
    <lineage>
        <taxon>Bacteria</taxon>
        <taxon>Bacillati</taxon>
        <taxon>Bacillota</taxon>
        <taxon>Bacilli</taxon>
        <taxon>Lactobacillales</taxon>
        <taxon>Lactobacillaceae</taxon>
        <taxon>Limosilactobacillus</taxon>
    </lineage>
</organism>
<name>A0ABR6E7H1_9LACO</name>
<keyword evidence="4" id="KW-1185">Reference proteome</keyword>
<comment type="caution">
    <text evidence="3">The sequence shown here is derived from an EMBL/GenBank/DDBJ whole genome shotgun (WGS) entry which is preliminary data.</text>
</comment>
<dbReference type="InterPro" id="IPR050834">
    <property type="entry name" value="Glycosyltransf_2"/>
</dbReference>
<dbReference type="CDD" id="cd04196">
    <property type="entry name" value="GT_2_like_d"/>
    <property type="match status" value="1"/>
</dbReference>
<dbReference type="SUPFAM" id="SSF53448">
    <property type="entry name" value="Nucleotide-diphospho-sugar transferases"/>
    <property type="match status" value="1"/>
</dbReference>
<sequence length="317" mass="37095">MDKAVAILMSTFNGEKYLSSQIDSIIKQTYKNWHLYIRDDGSSDGTRDIIQQYSNKYSNITFFNKNNMENKGVVKSFMELLEKTDADYYMFSDQDDVWLPKKVELSINKIQNDNVDTPLCVFSELKVVDANLNPIRLMNNKNIWFDFIHFMFGNCVTGCTILINRSLKEKLQINKTNLSNIYMHDWWIALYASAFGKLLYIKHPTLLYRQHSSNVEGSQRNTPLHLIKRSLNIKNEEQGMLSIFNMDYEFNRMFGKKLSGINKNYIDSYTNLPKNSSFLYNLNLIKKYPPKRAHLKGDILFSYLLLFHSRSLLSGNK</sequence>
<dbReference type="InterPro" id="IPR029044">
    <property type="entry name" value="Nucleotide-diphossugar_trans"/>
</dbReference>
<dbReference type="Proteomes" id="UP000544052">
    <property type="component" value="Unassembled WGS sequence"/>
</dbReference>
<evidence type="ECO:0000259" key="2">
    <source>
        <dbReference type="Pfam" id="PF00535"/>
    </source>
</evidence>
<dbReference type="Pfam" id="PF00535">
    <property type="entry name" value="Glycos_transf_2"/>
    <property type="match status" value="1"/>
</dbReference>
<dbReference type="PANTHER" id="PTHR43685:SF11">
    <property type="entry name" value="GLYCOSYLTRANSFERASE TAGX-RELATED"/>
    <property type="match status" value="1"/>
</dbReference>
<dbReference type="EMBL" id="JACIUZ010000034">
    <property type="protein sequence ID" value="MBB1063148.1"/>
    <property type="molecule type" value="Genomic_DNA"/>
</dbReference>
<evidence type="ECO:0000313" key="3">
    <source>
        <dbReference type="EMBL" id="MBB1063148.1"/>
    </source>
</evidence>
<gene>
    <name evidence="3" type="ORF">H5R64_05055</name>
</gene>
<evidence type="ECO:0000313" key="4">
    <source>
        <dbReference type="Proteomes" id="UP000544052"/>
    </source>
</evidence>
<accession>A0ABR6E7H1</accession>
<dbReference type="PANTHER" id="PTHR43685">
    <property type="entry name" value="GLYCOSYLTRANSFERASE"/>
    <property type="match status" value="1"/>
</dbReference>